<dbReference type="InterPro" id="IPR014284">
    <property type="entry name" value="RNA_pol_sigma-70_dom"/>
</dbReference>
<dbReference type="EMBL" id="WOCA01000004">
    <property type="protein sequence ID" value="MUK88219.1"/>
    <property type="molecule type" value="Genomic_DNA"/>
</dbReference>
<dbReference type="PANTHER" id="PTHR30173:SF36">
    <property type="entry name" value="ECF RNA POLYMERASE SIGMA FACTOR SIGJ"/>
    <property type="match status" value="1"/>
</dbReference>
<proteinExistence type="predicted"/>
<feature type="domain" description="RNA polymerase sigma-70 region 2" evidence="1">
    <location>
        <begin position="18"/>
        <end position="82"/>
    </location>
</feature>
<dbReference type="SUPFAM" id="SSF88659">
    <property type="entry name" value="Sigma3 and sigma4 domains of RNA polymerase sigma factors"/>
    <property type="match status" value="1"/>
</dbReference>
<dbReference type="Pfam" id="PF04542">
    <property type="entry name" value="Sigma70_r2"/>
    <property type="match status" value="1"/>
</dbReference>
<evidence type="ECO:0000259" key="1">
    <source>
        <dbReference type="Pfam" id="PF04542"/>
    </source>
</evidence>
<comment type="caution">
    <text evidence="2">The sequence shown here is derived from an EMBL/GenBank/DDBJ whole genome shotgun (WGS) entry which is preliminary data.</text>
</comment>
<dbReference type="GO" id="GO:0016987">
    <property type="term" value="F:sigma factor activity"/>
    <property type="evidence" value="ECO:0007669"/>
    <property type="project" value="TreeGrafter"/>
</dbReference>
<evidence type="ECO:0000313" key="2">
    <source>
        <dbReference type="EMBL" id="MUK88219.1"/>
    </source>
</evidence>
<organism evidence="2 3">
    <name type="scientific">Ornithinibacillus caprae</name>
    <dbReference type="NCBI Taxonomy" id="2678566"/>
    <lineage>
        <taxon>Bacteria</taxon>
        <taxon>Bacillati</taxon>
        <taxon>Bacillota</taxon>
        <taxon>Bacilli</taxon>
        <taxon>Bacillales</taxon>
        <taxon>Bacillaceae</taxon>
        <taxon>Ornithinibacillus</taxon>
    </lineage>
</organism>
<dbReference type="NCBIfam" id="TIGR02937">
    <property type="entry name" value="sigma70-ECF"/>
    <property type="match status" value="1"/>
</dbReference>
<dbReference type="PANTHER" id="PTHR30173">
    <property type="entry name" value="SIGMA 19 FACTOR"/>
    <property type="match status" value="1"/>
</dbReference>
<dbReference type="InterPro" id="IPR007627">
    <property type="entry name" value="RNA_pol_sigma70_r2"/>
</dbReference>
<dbReference type="GO" id="GO:0006352">
    <property type="term" value="P:DNA-templated transcription initiation"/>
    <property type="evidence" value="ECO:0007669"/>
    <property type="project" value="InterPro"/>
</dbReference>
<dbReference type="AlphaFoldDB" id="A0A6N8FKB0"/>
<evidence type="ECO:0000313" key="3">
    <source>
        <dbReference type="Proteomes" id="UP000469125"/>
    </source>
</evidence>
<reference evidence="2 3" key="1">
    <citation type="submission" date="2019-11" db="EMBL/GenBank/DDBJ databases">
        <authorList>
            <person name="Li X."/>
        </authorList>
    </citation>
    <scope>NUCLEOTIDE SEQUENCE [LARGE SCALE GENOMIC DNA]</scope>
    <source>
        <strain evidence="2 3">L9</strain>
    </source>
</reference>
<accession>A0A6N8FKB0</accession>
<dbReference type="SUPFAM" id="SSF54427">
    <property type="entry name" value="NTF2-like"/>
    <property type="match status" value="1"/>
</dbReference>
<dbReference type="InterPro" id="IPR052704">
    <property type="entry name" value="ECF_Sigma-70_Domain"/>
</dbReference>
<dbReference type="Proteomes" id="UP000469125">
    <property type="component" value="Unassembled WGS sequence"/>
</dbReference>
<dbReference type="InterPro" id="IPR032710">
    <property type="entry name" value="NTF2-like_dom_sf"/>
</dbReference>
<dbReference type="Gene3D" id="1.10.1740.10">
    <property type="match status" value="1"/>
</dbReference>
<gene>
    <name evidence="2" type="ORF">GMD78_07415</name>
</gene>
<dbReference type="InterPro" id="IPR013324">
    <property type="entry name" value="RNA_pol_sigma_r3/r4-like"/>
</dbReference>
<name>A0A6N8FKB0_9BACI</name>
<dbReference type="SUPFAM" id="SSF88946">
    <property type="entry name" value="Sigma2 domain of RNA polymerase sigma factors"/>
    <property type="match status" value="1"/>
</dbReference>
<dbReference type="InterPro" id="IPR013325">
    <property type="entry name" value="RNA_pol_sigma_r2"/>
</dbReference>
<sequence>MSSTLVNGRGLLVKYEQLYNNYRSLAFSVAYQMIGSIHDAEDIVQEVYVQLNRVDLSSLVEPKAYLMKMVVNKCLNYLQSTRHKRKVYTGPWLPEPLIDIHTNELLNRLLKEESISYAFTVLLHNLTELERCVYILKKSLTFDYATISSILNRTEQSLRKVYSRANQKIESADKNIENKSQDTKLSSLFIEGAESGDFDPFIKELSENVVLITDGGGKVLAAIKPIHSKKNVIAFLQGIYKRGSFQGVLRMISVNGGIGVLQEINGIPNKAIMFDIQKEGITNIYFVMNPKKLSKIGHKLLL</sequence>
<keyword evidence="3" id="KW-1185">Reference proteome</keyword>
<protein>
    <submittedName>
        <fullName evidence="2">Sigma-70 family RNA polymerase sigma factor</fullName>
    </submittedName>
</protein>